<keyword evidence="2" id="KW-1003">Cell membrane</keyword>
<name>A0A8J3B3U2_9BURK</name>
<reference evidence="8" key="1">
    <citation type="journal article" date="2014" name="Int. J. Syst. Evol. Microbiol.">
        <title>Complete genome sequence of Corynebacterium casei LMG S-19264T (=DSM 44701T), isolated from a smear-ripened cheese.</title>
        <authorList>
            <consortium name="US DOE Joint Genome Institute (JGI-PGF)"/>
            <person name="Walter F."/>
            <person name="Albersmeier A."/>
            <person name="Kalinowski J."/>
            <person name="Ruckert C."/>
        </authorList>
    </citation>
    <scope>NUCLEOTIDE SEQUENCE</scope>
    <source>
        <strain evidence="8">CCM 7664</strain>
    </source>
</reference>
<evidence type="ECO:0000256" key="6">
    <source>
        <dbReference type="SAM" id="Phobius"/>
    </source>
</evidence>
<protein>
    <submittedName>
        <fullName evidence="8">RDD family protein</fullName>
    </submittedName>
</protein>
<dbReference type="GO" id="GO:0005886">
    <property type="term" value="C:plasma membrane"/>
    <property type="evidence" value="ECO:0007669"/>
    <property type="project" value="UniProtKB-SubCell"/>
</dbReference>
<keyword evidence="9" id="KW-1185">Reference proteome</keyword>
<comment type="subcellular location">
    <subcellularLocation>
        <location evidence="1">Cell membrane</location>
        <topology evidence="1">Multi-pass membrane protein</topology>
    </subcellularLocation>
</comment>
<gene>
    <name evidence="8" type="ORF">GCM10011430_16690</name>
</gene>
<dbReference type="Proteomes" id="UP000627205">
    <property type="component" value="Unassembled WGS sequence"/>
</dbReference>
<comment type="caution">
    <text evidence="8">The sequence shown here is derived from an EMBL/GenBank/DDBJ whole genome shotgun (WGS) entry which is preliminary data.</text>
</comment>
<accession>A0A8J3B3U2</accession>
<dbReference type="RefSeq" id="WP_188420544.1">
    <property type="nucleotide sequence ID" value="NZ_BMDP01000002.1"/>
</dbReference>
<feature type="domain" description="RDD" evidence="7">
    <location>
        <begin position="13"/>
        <end position="159"/>
    </location>
</feature>
<evidence type="ECO:0000256" key="2">
    <source>
        <dbReference type="ARBA" id="ARBA00022475"/>
    </source>
</evidence>
<dbReference type="EMBL" id="BMDP01000002">
    <property type="protein sequence ID" value="GGI54495.1"/>
    <property type="molecule type" value="Genomic_DNA"/>
</dbReference>
<reference evidence="8" key="2">
    <citation type="submission" date="2020-09" db="EMBL/GenBank/DDBJ databases">
        <authorList>
            <person name="Sun Q."/>
            <person name="Sedlacek I."/>
        </authorList>
    </citation>
    <scope>NUCLEOTIDE SEQUENCE</scope>
    <source>
        <strain evidence="8">CCM 7664</strain>
    </source>
</reference>
<dbReference type="AlphaFoldDB" id="A0A8J3B3U2"/>
<evidence type="ECO:0000256" key="5">
    <source>
        <dbReference type="ARBA" id="ARBA00023136"/>
    </source>
</evidence>
<evidence type="ECO:0000259" key="7">
    <source>
        <dbReference type="Pfam" id="PF06271"/>
    </source>
</evidence>
<keyword evidence="5 6" id="KW-0472">Membrane</keyword>
<evidence type="ECO:0000256" key="1">
    <source>
        <dbReference type="ARBA" id="ARBA00004651"/>
    </source>
</evidence>
<proteinExistence type="predicted"/>
<feature type="transmembrane region" description="Helical" evidence="6">
    <location>
        <begin position="94"/>
        <end position="112"/>
    </location>
</feature>
<evidence type="ECO:0000256" key="4">
    <source>
        <dbReference type="ARBA" id="ARBA00022989"/>
    </source>
</evidence>
<dbReference type="InterPro" id="IPR010432">
    <property type="entry name" value="RDD"/>
</dbReference>
<feature type="transmembrane region" description="Helical" evidence="6">
    <location>
        <begin position="118"/>
        <end position="142"/>
    </location>
</feature>
<evidence type="ECO:0000313" key="8">
    <source>
        <dbReference type="EMBL" id="GGI54495.1"/>
    </source>
</evidence>
<organism evidence="8 9">
    <name type="scientific">Oxalicibacterium solurbis</name>
    <dbReference type="NCBI Taxonomy" id="69280"/>
    <lineage>
        <taxon>Bacteria</taxon>
        <taxon>Pseudomonadati</taxon>
        <taxon>Pseudomonadota</taxon>
        <taxon>Betaproteobacteria</taxon>
        <taxon>Burkholderiales</taxon>
        <taxon>Oxalobacteraceae</taxon>
        <taxon>Oxalicibacterium</taxon>
    </lineage>
</organism>
<dbReference type="InterPro" id="IPR051791">
    <property type="entry name" value="Pra-immunoreactive"/>
</dbReference>
<sequence>MQANSSEPSFPAPTIKRRLTTMLYEGVLLFGVLAIAALAFGILFQQRSAIMLRHELQYWLFIVIGAYFVWFWTHGGQTLPMKTWRMRLVTRDGQAVTLGRAAARYVLAWLWFLPGSAIAWMLSAKAWMAVALVIANVIAWALSARLHPSRQFLHDRIAGTKVIQLPRNPAATA</sequence>
<evidence type="ECO:0000256" key="3">
    <source>
        <dbReference type="ARBA" id="ARBA00022692"/>
    </source>
</evidence>
<evidence type="ECO:0000313" key="9">
    <source>
        <dbReference type="Proteomes" id="UP000627205"/>
    </source>
</evidence>
<dbReference type="PANTHER" id="PTHR36115">
    <property type="entry name" value="PROLINE-RICH ANTIGEN HOMOLOG-RELATED"/>
    <property type="match status" value="1"/>
</dbReference>
<feature type="transmembrane region" description="Helical" evidence="6">
    <location>
        <begin position="56"/>
        <end position="73"/>
    </location>
</feature>
<feature type="transmembrane region" description="Helical" evidence="6">
    <location>
        <begin position="21"/>
        <end position="44"/>
    </location>
</feature>
<dbReference type="PANTHER" id="PTHR36115:SF10">
    <property type="entry name" value="RDD DOMAIN-CONTAINING PROTEIN"/>
    <property type="match status" value="1"/>
</dbReference>
<keyword evidence="3 6" id="KW-0812">Transmembrane</keyword>
<keyword evidence="4 6" id="KW-1133">Transmembrane helix</keyword>
<dbReference type="Pfam" id="PF06271">
    <property type="entry name" value="RDD"/>
    <property type="match status" value="1"/>
</dbReference>